<dbReference type="KEGG" id="bvq:FHE72_10920"/>
<protein>
    <submittedName>
        <fullName evidence="2">Uncharacterized protein</fullName>
    </submittedName>
</protein>
<feature type="transmembrane region" description="Helical" evidence="1">
    <location>
        <begin position="37"/>
        <end position="58"/>
    </location>
</feature>
<keyword evidence="1" id="KW-0812">Transmembrane</keyword>
<dbReference type="GeneID" id="77236425"/>
<sequence>MSDWGVLFLLFLIIMTILSLTNILVMKISGKNKKKRIWSGIFCILLTPVVFFLTGLSVSPFDPYGFGTGMLMMIYGAFFALNGIGIIVTGLFLE</sequence>
<name>A0A6I6UQC1_9BACI</name>
<keyword evidence="1" id="KW-1133">Transmembrane helix</keyword>
<evidence type="ECO:0000313" key="3">
    <source>
        <dbReference type="Proteomes" id="UP000465062"/>
    </source>
</evidence>
<dbReference type="EMBL" id="CP047394">
    <property type="protein sequence ID" value="QHE61481.1"/>
    <property type="molecule type" value="Genomic_DNA"/>
</dbReference>
<reference evidence="2 3" key="1">
    <citation type="submission" date="2019-06" db="EMBL/GenBank/DDBJ databases">
        <title>An operon consisting of a P-type ATPase gene and a transcriptional regular gene given the different cadmium resistance in Bacillus vietamensis 151-6 and Bacillus marisflavi 151-25.</title>
        <authorList>
            <person name="Yu X."/>
        </authorList>
    </citation>
    <scope>NUCLEOTIDE SEQUENCE [LARGE SCALE GENOMIC DNA]</scope>
    <source>
        <strain evidence="2 3">151-6</strain>
    </source>
</reference>
<organism evidence="2 3">
    <name type="scientific">Rossellomorea vietnamensis</name>
    <dbReference type="NCBI Taxonomy" id="218284"/>
    <lineage>
        <taxon>Bacteria</taxon>
        <taxon>Bacillati</taxon>
        <taxon>Bacillota</taxon>
        <taxon>Bacilli</taxon>
        <taxon>Bacillales</taxon>
        <taxon>Bacillaceae</taxon>
        <taxon>Rossellomorea</taxon>
    </lineage>
</organism>
<keyword evidence="1" id="KW-0472">Membrane</keyword>
<evidence type="ECO:0000313" key="2">
    <source>
        <dbReference type="EMBL" id="QHE61481.1"/>
    </source>
</evidence>
<dbReference type="RefSeq" id="WP_034759736.1">
    <property type="nucleotide sequence ID" value="NZ_CCDN010000001.1"/>
</dbReference>
<proteinExistence type="predicted"/>
<evidence type="ECO:0000256" key="1">
    <source>
        <dbReference type="SAM" id="Phobius"/>
    </source>
</evidence>
<accession>A0A6I6UQC1</accession>
<dbReference type="Proteomes" id="UP000465062">
    <property type="component" value="Chromosome"/>
</dbReference>
<gene>
    <name evidence="2" type="ORF">FHE72_10920</name>
</gene>
<feature type="transmembrane region" description="Helical" evidence="1">
    <location>
        <begin position="6"/>
        <end position="25"/>
    </location>
</feature>
<feature type="transmembrane region" description="Helical" evidence="1">
    <location>
        <begin position="70"/>
        <end position="93"/>
    </location>
</feature>
<dbReference type="AlphaFoldDB" id="A0A6I6UQC1"/>